<name>A0A9D1YVR4_9MICO</name>
<evidence type="ECO:0000259" key="1">
    <source>
        <dbReference type="Pfam" id="PF03551"/>
    </source>
</evidence>
<dbReference type="SUPFAM" id="SSF46785">
    <property type="entry name" value="Winged helix' DNA-binding domain"/>
    <property type="match status" value="1"/>
</dbReference>
<gene>
    <name evidence="2" type="ORF">H9830_10540</name>
</gene>
<dbReference type="PANTHER" id="PTHR43252">
    <property type="entry name" value="TRANSCRIPTIONAL REGULATOR YQJI"/>
    <property type="match status" value="1"/>
</dbReference>
<reference evidence="2" key="1">
    <citation type="journal article" date="2021" name="PeerJ">
        <title>Extensive microbial diversity within the chicken gut microbiome revealed by metagenomics and culture.</title>
        <authorList>
            <person name="Gilroy R."/>
            <person name="Ravi A."/>
            <person name="Getino M."/>
            <person name="Pursley I."/>
            <person name="Horton D.L."/>
            <person name="Alikhan N.F."/>
            <person name="Baker D."/>
            <person name="Gharbi K."/>
            <person name="Hall N."/>
            <person name="Watson M."/>
            <person name="Adriaenssens E.M."/>
            <person name="Foster-Nyarko E."/>
            <person name="Jarju S."/>
            <person name="Secka A."/>
            <person name="Antonio M."/>
            <person name="Oren A."/>
            <person name="Chaudhuri R.R."/>
            <person name="La Ragione R."/>
            <person name="Hildebrand F."/>
            <person name="Pallen M.J."/>
        </authorList>
    </citation>
    <scope>NUCLEOTIDE SEQUENCE</scope>
    <source>
        <strain evidence="2">ChiGjej1B1-98</strain>
    </source>
</reference>
<feature type="domain" description="Transcription regulator PadR N-terminal" evidence="1">
    <location>
        <begin position="14"/>
        <end position="82"/>
    </location>
</feature>
<dbReference type="InterPro" id="IPR036388">
    <property type="entry name" value="WH-like_DNA-bd_sf"/>
</dbReference>
<comment type="caution">
    <text evidence="2">The sequence shown here is derived from an EMBL/GenBank/DDBJ whole genome shotgun (WGS) entry which is preliminary data.</text>
</comment>
<dbReference type="Pfam" id="PF03551">
    <property type="entry name" value="PadR"/>
    <property type="match status" value="1"/>
</dbReference>
<dbReference type="Gene3D" id="1.10.10.10">
    <property type="entry name" value="Winged helix-like DNA-binding domain superfamily/Winged helix DNA-binding domain"/>
    <property type="match status" value="1"/>
</dbReference>
<dbReference type="PANTHER" id="PTHR43252:SF7">
    <property type="entry name" value="TRANSCRIPTIONAL REGULATOR YQJI"/>
    <property type="match status" value="1"/>
</dbReference>
<dbReference type="CDD" id="cd00090">
    <property type="entry name" value="HTH_ARSR"/>
    <property type="match status" value="1"/>
</dbReference>
<dbReference type="Proteomes" id="UP000824005">
    <property type="component" value="Unassembled WGS sequence"/>
</dbReference>
<protein>
    <submittedName>
        <fullName evidence="2">PadR family transcriptional regulator</fullName>
    </submittedName>
</protein>
<dbReference type="InterPro" id="IPR036390">
    <property type="entry name" value="WH_DNA-bd_sf"/>
</dbReference>
<dbReference type="InterPro" id="IPR011991">
    <property type="entry name" value="ArsR-like_HTH"/>
</dbReference>
<accession>A0A9D1YVR4</accession>
<dbReference type="EMBL" id="DXDC01000319">
    <property type="protein sequence ID" value="HIY66699.1"/>
    <property type="molecule type" value="Genomic_DNA"/>
</dbReference>
<dbReference type="InterPro" id="IPR005149">
    <property type="entry name" value="Tscrpt_reg_PadR_N"/>
</dbReference>
<reference evidence="2" key="2">
    <citation type="submission" date="2021-04" db="EMBL/GenBank/DDBJ databases">
        <authorList>
            <person name="Gilroy R."/>
        </authorList>
    </citation>
    <scope>NUCLEOTIDE SEQUENCE</scope>
    <source>
        <strain evidence="2">ChiGjej1B1-98</strain>
    </source>
</reference>
<evidence type="ECO:0000313" key="2">
    <source>
        <dbReference type="EMBL" id="HIY66699.1"/>
    </source>
</evidence>
<dbReference type="AlphaFoldDB" id="A0A9D1YVR4"/>
<evidence type="ECO:0000313" key="3">
    <source>
        <dbReference type="Proteomes" id="UP000824005"/>
    </source>
</evidence>
<proteinExistence type="predicted"/>
<sequence>MNAVFAHGDLRLYLLHLLSSGPKHGYEFIQLVSDRFGGTYSPSPGTVYPRLAKLEAEGLVSSERHGRTTRYELTEAGSEYVAAHAEEIVELERSVSESVHSLADQVRGNVREAMKTLRADLAAAKEREANEATFKAQRASGETDERAQQRLRGAEIDRDLVRLRHDTRAWLREHGADTETAAAIRDEIAALRARIGTLLGR</sequence>
<organism evidence="2 3">
    <name type="scientific">Candidatus Agrococcus pullicola</name>
    <dbReference type="NCBI Taxonomy" id="2838429"/>
    <lineage>
        <taxon>Bacteria</taxon>
        <taxon>Bacillati</taxon>
        <taxon>Actinomycetota</taxon>
        <taxon>Actinomycetes</taxon>
        <taxon>Micrococcales</taxon>
        <taxon>Microbacteriaceae</taxon>
        <taxon>Agrococcus</taxon>
    </lineage>
</organism>